<evidence type="ECO:0000313" key="1">
    <source>
        <dbReference type="EMBL" id="NVL08658.1"/>
    </source>
</evidence>
<dbReference type="RefSeq" id="WP_176532141.1">
    <property type="nucleotide sequence ID" value="NZ_CP088022.1"/>
</dbReference>
<dbReference type="EMBL" id="JABWSX010000001">
    <property type="protein sequence ID" value="NVL08658.1"/>
    <property type="molecule type" value="Genomic_DNA"/>
</dbReference>
<dbReference type="AlphaFoldDB" id="A0A973WUW7"/>
<accession>A0A973WUW7</accession>
<organism evidence="1">
    <name type="scientific">Bradyrhizobium quebecense</name>
    <dbReference type="NCBI Taxonomy" id="2748629"/>
    <lineage>
        <taxon>Bacteria</taxon>
        <taxon>Pseudomonadati</taxon>
        <taxon>Pseudomonadota</taxon>
        <taxon>Alphaproteobacteria</taxon>
        <taxon>Hyphomicrobiales</taxon>
        <taxon>Nitrobacteraceae</taxon>
        <taxon>Bradyrhizobium</taxon>
    </lineage>
</organism>
<reference evidence="1" key="1">
    <citation type="submission" date="2020-06" db="EMBL/GenBank/DDBJ databases">
        <title>Whole Genome Sequence of Bradyrhizobium sp. Strain 66S1MB.</title>
        <authorList>
            <person name="Bromfield E."/>
            <person name="Cloutier S."/>
        </authorList>
    </citation>
    <scope>NUCLEOTIDE SEQUENCE</scope>
    <source>
        <strain evidence="1">66S1MB</strain>
    </source>
</reference>
<protein>
    <submittedName>
        <fullName evidence="1">Uncharacterized protein</fullName>
    </submittedName>
</protein>
<sequence length="72" mass="7873">MMVLSGLPEIRDFGRATCFKCATDCTTRHFICDAADGEFCPDCFALTPCGLGEHGESCRTHVIHCASEGHHR</sequence>
<proteinExistence type="predicted"/>
<name>A0A973WUW7_9BRAD</name>
<comment type="caution">
    <text evidence="1">The sequence shown here is derived from an EMBL/GenBank/DDBJ whole genome shotgun (WGS) entry which is preliminary data.</text>
</comment>
<gene>
    <name evidence="1" type="ORF">HU230_23435</name>
</gene>